<reference evidence="7 8" key="1">
    <citation type="submission" date="2019-01" db="EMBL/GenBank/DDBJ databases">
        <authorList>
            <person name="Chen W.-M."/>
        </authorList>
    </citation>
    <scope>NUCLEOTIDE SEQUENCE [LARGE SCALE GENOMIC DNA]</scope>
    <source>
        <strain evidence="7 8">YBJ-36</strain>
    </source>
</reference>
<dbReference type="InterPro" id="IPR013324">
    <property type="entry name" value="RNA_pol_sigma_r3/r4-like"/>
</dbReference>
<evidence type="ECO:0000313" key="8">
    <source>
        <dbReference type="Proteomes" id="UP000282759"/>
    </source>
</evidence>
<dbReference type="PANTHER" id="PTHR43133">
    <property type="entry name" value="RNA POLYMERASE ECF-TYPE SIGMA FACTO"/>
    <property type="match status" value="1"/>
</dbReference>
<dbReference type="Pfam" id="PF04542">
    <property type="entry name" value="Sigma70_r2"/>
    <property type="match status" value="1"/>
</dbReference>
<dbReference type="SUPFAM" id="SSF88946">
    <property type="entry name" value="Sigma2 domain of RNA polymerase sigma factors"/>
    <property type="match status" value="1"/>
</dbReference>
<dbReference type="InterPro" id="IPR014284">
    <property type="entry name" value="RNA_pol_sigma-70_dom"/>
</dbReference>
<keyword evidence="8" id="KW-1185">Reference proteome</keyword>
<name>A0A3S2UNK7_9SPHI</name>
<dbReference type="Pfam" id="PF08281">
    <property type="entry name" value="Sigma70_r4_2"/>
    <property type="match status" value="1"/>
</dbReference>
<dbReference type="CDD" id="cd06171">
    <property type="entry name" value="Sigma70_r4"/>
    <property type="match status" value="1"/>
</dbReference>
<feature type="domain" description="RNA polymerase sigma-70 region 2" evidence="5">
    <location>
        <begin position="25"/>
        <end position="90"/>
    </location>
</feature>
<dbReference type="PANTHER" id="PTHR43133:SF46">
    <property type="entry name" value="RNA POLYMERASE SIGMA-70 FACTOR ECF SUBFAMILY"/>
    <property type="match status" value="1"/>
</dbReference>
<keyword evidence="4" id="KW-0804">Transcription</keyword>
<evidence type="ECO:0000259" key="5">
    <source>
        <dbReference type="Pfam" id="PF04542"/>
    </source>
</evidence>
<accession>A0A3S2UNK7</accession>
<evidence type="ECO:0000256" key="2">
    <source>
        <dbReference type="ARBA" id="ARBA00023015"/>
    </source>
</evidence>
<dbReference type="InterPro" id="IPR039425">
    <property type="entry name" value="RNA_pol_sigma-70-like"/>
</dbReference>
<evidence type="ECO:0000256" key="1">
    <source>
        <dbReference type="ARBA" id="ARBA00010641"/>
    </source>
</evidence>
<dbReference type="InterPro" id="IPR036388">
    <property type="entry name" value="WH-like_DNA-bd_sf"/>
</dbReference>
<feature type="domain" description="RNA polymerase sigma factor 70 region 4 type 2" evidence="6">
    <location>
        <begin position="124"/>
        <end position="175"/>
    </location>
</feature>
<evidence type="ECO:0000313" key="7">
    <source>
        <dbReference type="EMBL" id="RVU02868.1"/>
    </source>
</evidence>
<comment type="caution">
    <text evidence="7">The sequence shown here is derived from an EMBL/GenBank/DDBJ whole genome shotgun (WGS) entry which is preliminary data.</text>
</comment>
<gene>
    <name evidence="7" type="ORF">EOD41_02720</name>
</gene>
<dbReference type="NCBIfam" id="TIGR02937">
    <property type="entry name" value="sigma70-ECF"/>
    <property type="match status" value="1"/>
</dbReference>
<dbReference type="InterPro" id="IPR007627">
    <property type="entry name" value="RNA_pol_sigma70_r2"/>
</dbReference>
<keyword evidence="2" id="KW-0805">Transcription regulation</keyword>
<evidence type="ECO:0000256" key="4">
    <source>
        <dbReference type="ARBA" id="ARBA00023163"/>
    </source>
</evidence>
<dbReference type="RefSeq" id="WP_127703234.1">
    <property type="nucleotide sequence ID" value="NZ_SACK01000001.1"/>
</dbReference>
<keyword evidence="3" id="KW-0731">Sigma factor</keyword>
<comment type="similarity">
    <text evidence="1">Belongs to the sigma-70 factor family. ECF subfamily.</text>
</comment>
<dbReference type="InterPro" id="IPR013249">
    <property type="entry name" value="RNA_pol_sigma70_r4_t2"/>
</dbReference>
<dbReference type="AlphaFoldDB" id="A0A3S2UNK7"/>
<dbReference type="OrthoDB" id="1524077at2"/>
<sequence length="187" mass="21906">MFRDSTDEELISYIRQSNQFALEELFHRYYKCLCQLCSVYIKDDAAAEEIVSNIFIRFWENRDVVTVINIKSYFFSSAKNAALNYIQKKKAPLDYIEDYSAQAEEHAEHNTPFKILSGRESYKKILSLIDTLPPAQRQVLLMSRIDNMDKHEISNLLGITVRTVETMLYQSIKNLRRLINNPHDLTT</sequence>
<dbReference type="Gene3D" id="1.10.10.10">
    <property type="entry name" value="Winged helix-like DNA-binding domain superfamily/Winged helix DNA-binding domain"/>
    <property type="match status" value="1"/>
</dbReference>
<dbReference type="SUPFAM" id="SSF88659">
    <property type="entry name" value="Sigma3 and sigma4 domains of RNA polymerase sigma factors"/>
    <property type="match status" value="1"/>
</dbReference>
<dbReference type="GO" id="GO:0003677">
    <property type="term" value="F:DNA binding"/>
    <property type="evidence" value="ECO:0007669"/>
    <property type="project" value="InterPro"/>
</dbReference>
<dbReference type="Gene3D" id="1.10.1740.10">
    <property type="match status" value="1"/>
</dbReference>
<dbReference type="InterPro" id="IPR013325">
    <property type="entry name" value="RNA_pol_sigma_r2"/>
</dbReference>
<proteinExistence type="inferred from homology"/>
<dbReference type="GO" id="GO:0016987">
    <property type="term" value="F:sigma factor activity"/>
    <property type="evidence" value="ECO:0007669"/>
    <property type="project" value="UniProtKB-KW"/>
</dbReference>
<protein>
    <submittedName>
        <fullName evidence="7">RNA polymerase sigma-70 factor</fullName>
    </submittedName>
</protein>
<dbReference type="Proteomes" id="UP000282759">
    <property type="component" value="Unassembled WGS sequence"/>
</dbReference>
<dbReference type="GO" id="GO:0006352">
    <property type="term" value="P:DNA-templated transcription initiation"/>
    <property type="evidence" value="ECO:0007669"/>
    <property type="project" value="InterPro"/>
</dbReference>
<organism evidence="7 8">
    <name type="scientific">Mucilaginibacter limnophilus</name>
    <dbReference type="NCBI Taxonomy" id="1932778"/>
    <lineage>
        <taxon>Bacteria</taxon>
        <taxon>Pseudomonadati</taxon>
        <taxon>Bacteroidota</taxon>
        <taxon>Sphingobacteriia</taxon>
        <taxon>Sphingobacteriales</taxon>
        <taxon>Sphingobacteriaceae</taxon>
        <taxon>Mucilaginibacter</taxon>
    </lineage>
</organism>
<evidence type="ECO:0000259" key="6">
    <source>
        <dbReference type="Pfam" id="PF08281"/>
    </source>
</evidence>
<dbReference type="NCBIfam" id="TIGR02985">
    <property type="entry name" value="Sig70_bacteroi1"/>
    <property type="match status" value="1"/>
</dbReference>
<dbReference type="EMBL" id="SACK01000001">
    <property type="protein sequence ID" value="RVU02868.1"/>
    <property type="molecule type" value="Genomic_DNA"/>
</dbReference>
<evidence type="ECO:0000256" key="3">
    <source>
        <dbReference type="ARBA" id="ARBA00023082"/>
    </source>
</evidence>
<dbReference type="InterPro" id="IPR014327">
    <property type="entry name" value="RNA_pol_sigma70_bacteroid"/>
</dbReference>